<keyword evidence="5" id="KW-0449">Lipoprotein</keyword>
<keyword evidence="4" id="KW-0143">Chaperone</keyword>
<dbReference type="PANTHER" id="PTHR44027">
    <property type="entry name" value="DNAJ HOMOLOG SUBFAMILY C MEMBER 5 HOMOLOG"/>
    <property type="match status" value="1"/>
</dbReference>
<evidence type="ECO:0000256" key="1">
    <source>
        <dbReference type="ARBA" id="ARBA00004635"/>
    </source>
</evidence>
<evidence type="ECO:0000256" key="2">
    <source>
        <dbReference type="ARBA" id="ARBA00023136"/>
    </source>
</evidence>
<accession>A0A1V9YHE2</accession>
<evidence type="ECO:0000259" key="8">
    <source>
        <dbReference type="PROSITE" id="PS50076"/>
    </source>
</evidence>
<dbReference type="PRINTS" id="PR00625">
    <property type="entry name" value="JDOMAIN"/>
</dbReference>
<dbReference type="PANTHER" id="PTHR44027:SF7">
    <property type="entry name" value="DNAJ HOMOLOG SUBFAMILY C MEMBER 5 HOMOLOG"/>
    <property type="match status" value="1"/>
</dbReference>
<evidence type="ECO:0000313" key="10">
    <source>
        <dbReference type="Proteomes" id="UP000243217"/>
    </source>
</evidence>
<dbReference type="InterPro" id="IPR018253">
    <property type="entry name" value="DnaJ_domain_CS"/>
</dbReference>
<dbReference type="OrthoDB" id="10250354at2759"/>
<dbReference type="CDD" id="cd06257">
    <property type="entry name" value="DnaJ"/>
    <property type="match status" value="1"/>
</dbReference>
<feature type="transmembrane region" description="Helical" evidence="7">
    <location>
        <begin position="282"/>
        <end position="305"/>
    </location>
</feature>
<dbReference type="InterPro" id="IPR001623">
    <property type="entry name" value="DnaJ_domain"/>
</dbReference>
<dbReference type="AlphaFoldDB" id="A0A1V9YHE2"/>
<dbReference type="GO" id="GO:0005737">
    <property type="term" value="C:cytoplasm"/>
    <property type="evidence" value="ECO:0007669"/>
    <property type="project" value="UniProtKB-ARBA"/>
</dbReference>
<dbReference type="InterPro" id="IPR036869">
    <property type="entry name" value="J_dom_sf"/>
</dbReference>
<organism evidence="9 10">
    <name type="scientific">Thraustotheca clavata</name>
    <dbReference type="NCBI Taxonomy" id="74557"/>
    <lineage>
        <taxon>Eukaryota</taxon>
        <taxon>Sar</taxon>
        <taxon>Stramenopiles</taxon>
        <taxon>Oomycota</taxon>
        <taxon>Saprolegniomycetes</taxon>
        <taxon>Saprolegniales</taxon>
        <taxon>Achlyaceae</taxon>
        <taxon>Thraustotheca</taxon>
    </lineage>
</organism>
<dbReference type="GO" id="GO:0016020">
    <property type="term" value="C:membrane"/>
    <property type="evidence" value="ECO:0007669"/>
    <property type="project" value="UniProtKB-SubCell"/>
</dbReference>
<evidence type="ECO:0000256" key="4">
    <source>
        <dbReference type="ARBA" id="ARBA00023186"/>
    </source>
</evidence>
<dbReference type="Gene3D" id="1.10.287.110">
    <property type="entry name" value="DnaJ domain"/>
    <property type="match status" value="1"/>
</dbReference>
<keyword evidence="7" id="KW-0812">Transmembrane</keyword>
<evidence type="ECO:0000256" key="5">
    <source>
        <dbReference type="ARBA" id="ARBA00023288"/>
    </source>
</evidence>
<sequence>MSTKHTKYYELLGVSTEATAEELKKAYRRKALQLHPDKRGNTPEAQEEFTAMKAAYDVLSDPKQREVYDSMGEDGLKVMNDFGELSVEALVAAALGAFSALGPCAKFMIFLAILVAFGLAFMIPIFWCIRADKDVDWSWAVTFIPLWILDGLYVCWTGCSMAAGDEARDNDSPPIPWLRFLTKCVSFFHIVLFIVLQIFVAMKLQGSVDWSCGIVLVPLYILEGLFLAEKIAIGRRVYQAVKINSENGWMNVLVIEIGRSCLFSILRIAFEVLLALRVDQTITASWWVVFVPIWVLFVLAMIPIVKSMISQIKQQNDEGEKMGHGMMMCALLFILVVISPIFVLAARLEGSFSSIYVLLPWFVLVGCSLIFVALCICCYNPQQASEDHPEHVESPQGGPEASPQPYYNDDNMA</sequence>
<dbReference type="SMART" id="SM00271">
    <property type="entry name" value="DnaJ"/>
    <property type="match status" value="1"/>
</dbReference>
<feature type="region of interest" description="Disordered" evidence="6">
    <location>
        <begin position="385"/>
        <end position="413"/>
    </location>
</feature>
<feature type="transmembrane region" description="Helical" evidence="7">
    <location>
        <begin position="180"/>
        <end position="202"/>
    </location>
</feature>
<gene>
    <name evidence="9" type="ORF">THRCLA_10775</name>
</gene>
<dbReference type="Pfam" id="PF10269">
    <property type="entry name" value="Tmemb_185A"/>
    <property type="match status" value="1"/>
</dbReference>
<evidence type="ECO:0000256" key="7">
    <source>
        <dbReference type="SAM" id="Phobius"/>
    </source>
</evidence>
<dbReference type="SUPFAM" id="SSF46565">
    <property type="entry name" value="Chaperone J-domain"/>
    <property type="match status" value="1"/>
</dbReference>
<feature type="transmembrane region" description="Helical" evidence="7">
    <location>
        <begin position="139"/>
        <end position="159"/>
    </location>
</feature>
<proteinExistence type="predicted"/>
<comment type="caution">
    <text evidence="9">The sequence shown here is derived from an EMBL/GenBank/DDBJ whole genome shotgun (WGS) entry which is preliminary data.</text>
</comment>
<evidence type="ECO:0000313" key="9">
    <source>
        <dbReference type="EMBL" id="OQR85132.1"/>
    </source>
</evidence>
<comment type="subcellular location">
    <subcellularLocation>
        <location evidence="1">Membrane</location>
        <topology evidence="1">Lipid-anchor</topology>
    </subcellularLocation>
</comment>
<feature type="domain" description="J" evidence="8">
    <location>
        <begin position="7"/>
        <end position="72"/>
    </location>
</feature>
<keyword evidence="10" id="KW-1185">Reference proteome</keyword>
<protein>
    <recommendedName>
        <fullName evidence="8">J domain-containing protein</fullName>
    </recommendedName>
</protein>
<reference evidence="9 10" key="1">
    <citation type="journal article" date="2014" name="Genome Biol. Evol.">
        <title>The secreted proteins of Achlya hypogyna and Thraustotheca clavata identify the ancestral oomycete secretome and reveal gene acquisitions by horizontal gene transfer.</title>
        <authorList>
            <person name="Misner I."/>
            <person name="Blouin N."/>
            <person name="Leonard G."/>
            <person name="Richards T.A."/>
            <person name="Lane C.E."/>
        </authorList>
    </citation>
    <scope>NUCLEOTIDE SEQUENCE [LARGE SCALE GENOMIC DNA]</scope>
    <source>
        <strain evidence="9 10">ATCC 34112</strain>
    </source>
</reference>
<keyword evidence="2 7" id="KW-0472">Membrane</keyword>
<dbReference type="Pfam" id="PF00226">
    <property type="entry name" value="DnaJ"/>
    <property type="match status" value="1"/>
</dbReference>
<evidence type="ECO:0000256" key="6">
    <source>
        <dbReference type="SAM" id="MobiDB-lite"/>
    </source>
</evidence>
<feature type="transmembrane region" description="Helical" evidence="7">
    <location>
        <begin position="249"/>
        <end position="270"/>
    </location>
</feature>
<dbReference type="InterPro" id="IPR051434">
    <property type="entry name" value="DnaJ_C_subfamily_member5"/>
</dbReference>
<keyword evidence="3" id="KW-0564">Palmitate</keyword>
<feature type="transmembrane region" description="Helical" evidence="7">
    <location>
        <begin position="326"/>
        <end position="346"/>
    </location>
</feature>
<evidence type="ECO:0000256" key="3">
    <source>
        <dbReference type="ARBA" id="ARBA00023139"/>
    </source>
</evidence>
<keyword evidence="7" id="KW-1133">Transmembrane helix</keyword>
<feature type="transmembrane region" description="Helical" evidence="7">
    <location>
        <begin position="107"/>
        <end position="127"/>
    </location>
</feature>
<dbReference type="InterPro" id="IPR019396">
    <property type="entry name" value="TM_Fragile-X-F-assoc"/>
</dbReference>
<name>A0A1V9YHE2_9STRA</name>
<dbReference type="STRING" id="74557.A0A1V9YHE2"/>
<dbReference type="PROSITE" id="PS50076">
    <property type="entry name" value="DNAJ_2"/>
    <property type="match status" value="1"/>
</dbReference>
<feature type="transmembrane region" description="Helical" evidence="7">
    <location>
        <begin position="208"/>
        <end position="228"/>
    </location>
</feature>
<dbReference type="Proteomes" id="UP000243217">
    <property type="component" value="Unassembled WGS sequence"/>
</dbReference>
<feature type="transmembrane region" description="Helical" evidence="7">
    <location>
        <begin position="358"/>
        <end position="379"/>
    </location>
</feature>
<dbReference type="EMBL" id="JNBS01003886">
    <property type="protein sequence ID" value="OQR85132.1"/>
    <property type="molecule type" value="Genomic_DNA"/>
</dbReference>
<dbReference type="PROSITE" id="PS00636">
    <property type="entry name" value="DNAJ_1"/>
    <property type="match status" value="1"/>
</dbReference>